<dbReference type="HOGENOM" id="CLU_044973_4_0_1"/>
<dbReference type="Gene3D" id="3.20.20.80">
    <property type="entry name" value="Glycosidases"/>
    <property type="match status" value="1"/>
</dbReference>
<dbReference type="CDD" id="cd06412">
    <property type="entry name" value="GH25_CH-type"/>
    <property type="match status" value="1"/>
</dbReference>
<protein>
    <recommendedName>
        <fullName evidence="11">Lysozyme</fullName>
        <ecNumber evidence="11">3.2.1.17</ecNumber>
    </recommendedName>
</protein>
<dbReference type="GO" id="GO:0042742">
    <property type="term" value="P:defense response to bacterium"/>
    <property type="evidence" value="ECO:0007669"/>
    <property type="project" value="UniProtKB-KW"/>
</dbReference>
<dbReference type="Pfam" id="PF01183">
    <property type="entry name" value="Glyco_hydro_25"/>
    <property type="match status" value="1"/>
</dbReference>
<dbReference type="GO" id="GO:0016052">
    <property type="term" value="P:carbohydrate catabolic process"/>
    <property type="evidence" value="ECO:0007669"/>
    <property type="project" value="TreeGrafter"/>
</dbReference>
<dbReference type="SMART" id="SM00641">
    <property type="entry name" value="Glyco_25"/>
    <property type="match status" value="1"/>
</dbReference>
<dbReference type="SUPFAM" id="SSF51445">
    <property type="entry name" value="(Trans)glycosidases"/>
    <property type="match status" value="1"/>
</dbReference>
<comment type="catalytic activity">
    <reaction evidence="1 11">
        <text>Hydrolysis of (1-&gt;4)-beta-linkages between N-acetylmuramic acid and N-acetyl-D-glucosamine residues in a peptidoglycan and between N-acetyl-D-glucosamine residues in chitodextrins.</text>
        <dbReference type="EC" id="3.2.1.17"/>
    </reaction>
</comment>
<dbReference type="eggNOG" id="ENOG502RYP2">
    <property type="taxonomic scope" value="Eukaryota"/>
</dbReference>
<comment type="similarity">
    <text evidence="3 11">Belongs to the glycosyl hydrolase 25 family.</text>
</comment>
<keyword evidence="8" id="KW-1015">Disulfide bond</keyword>
<evidence type="ECO:0000256" key="3">
    <source>
        <dbReference type="ARBA" id="ARBA00010646"/>
    </source>
</evidence>
<dbReference type="VEuPathDB" id="FungiDB:MYCTH_107866"/>
<dbReference type="PROSITE" id="PS51904">
    <property type="entry name" value="GLYCOSYL_HYDROL_F25_2"/>
    <property type="match status" value="1"/>
</dbReference>
<feature type="signal peptide" evidence="12">
    <location>
        <begin position="1"/>
        <end position="18"/>
    </location>
</feature>
<evidence type="ECO:0000256" key="2">
    <source>
        <dbReference type="ARBA" id="ARBA00004613"/>
    </source>
</evidence>
<dbReference type="EC" id="3.2.1.17" evidence="11"/>
<reference evidence="13 14" key="1">
    <citation type="journal article" date="2011" name="Nat. Biotechnol.">
        <title>Comparative genomic analysis of the thermophilic biomass-degrading fungi Myceliophthora thermophila and Thielavia terrestris.</title>
        <authorList>
            <person name="Berka R.M."/>
            <person name="Grigoriev I.V."/>
            <person name="Otillar R."/>
            <person name="Salamov A."/>
            <person name="Grimwood J."/>
            <person name="Reid I."/>
            <person name="Ishmael N."/>
            <person name="John T."/>
            <person name="Darmond C."/>
            <person name="Moisan M.-C."/>
            <person name="Henrissat B."/>
            <person name="Coutinho P.M."/>
            <person name="Lombard V."/>
            <person name="Natvig D.O."/>
            <person name="Lindquist E."/>
            <person name="Schmutz J."/>
            <person name="Lucas S."/>
            <person name="Harris P."/>
            <person name="Powlowski J."/>
            <person name="Bellemare A."/>
            <person name="Taylor D."/>
            <person name="Butler G."/>
            <person name="de Vries R.P."/>
            <person name="Allijn I.E."/>
            <person name="van den Brink J."/>
            <person name="Ushinsky S."/>
            <person name="Storms R."/>
            <person name="Powell A.J."/>
            <person name="Paulsen I.T."/>
            <person name="Elbourne L.D.H."/>
            <person name="Baker S.E."/>
            <person name="Magnuson J."/>
            <person name="LaBoissiere S."/>
            <person name="Clutterbuck A.J."/>
            <person name="Martinez D."/>
            <person name="Wogulis M."/>
            <person name="de Leon A.L."/>
            <person name="Rey M.W."/>
            <person name="Tsang A."/>
        </authorList>
    </citation>
    <scope>NUCLEOTIDE SEQUENCE [LARGE SCALE GENOMIC DNA]</scope>
    <source>
        <strain evidence="14">ATCC 42464 / BCRC 31852 / DSM 1799</strain>
    </source>
</reference>
<accession>G2QCJ9</accession>
<proteinExistence type="inferred from homology"/>
<evidence type="ECO:0000256" key="1">
    <source>
        <dbReference type="ARBA" id="ARBA00000632"/>
    </source>
</evidence>
<evidence type="ECO:0000256" key="12">
    <source>
        <dbReference type="SAM" id="SignalP"/>
    </source>
</evidence>
<organism evidence="13 14">
    <name type="scientific">Thermothelomyces thermophilus (strain ATCC 42464 / BCRC 31852 / DSM 1799)</name>
    <name type="common">Sporotrichum thermophile</name>
    <dbReference type="NCBI Taxonomy" id="573729"/>
    <lineage>
        <taxon>Eukaryota</taxon>
        <taxon>Fungi</taxon>
        <taxon>Dikarya</taxon>
        <taxon>Ascomycota</taxon>
        <taxon>Pezizomycotina</taxon>
        <taxon>Sordariomycetes</taxon>
        <taxon>Sordariomycetidae</taxon>
        <taxon>Sordariales</taxon>
        <taxon>Chaetomiaceae</taxon>
        <taxon>Thermothelomyces</taxon>
    </lineage>
</organism>
<evidence type="ECO:0000313" key="14">
    <source>
        <dbReference type="Proteomes" id="UP000007322"/>
    </source>
</evidence>
<keyword evidence="4" id="KW-0964">Secreted</keyword>
<dbReference type="OrthoDB" id="6590422at2759"/>
<keyword evidence="7 11" id="KW-0378">Hydrolase</keyword>
<dbReference type="FunFam" id="3.20.20.80:FF:000060">
    <property type="entry name" value="Lysozyme M1"/>
    <property type="match status" value="1"/>
</dbReference>
<keyword evidence="12" id="KW-0732">Signal</keyword>
<dbReference type="InterPro" id="IPR018077">
    <property type="entry name" value="Glyco_hydro_fam25_subgr"/>
</dbReference>
<keyword evidence="14" id="KW-1185">Reference proteome</keyword>
<comment type="subcellular location">
    <subcellularLocation>
        <location evidence="2">Secreted</location>
    </subcellularLocation>
</comment>
<name>G2QCJ9_THET4</name>
<dbReference type="RefSeq" id="XP_003662567.1">
    <property type="nucleotide sequence ID" value="XM_003662519.1"/>
</dbReference>
<evidence type="ECO:0000256" key="9">
    <source>
        <dbReference type="ARBA" id="ARBA00023295"/>
    </source>
</evidence>
<evidence type="ECO:0000256" key="7">
    <source>
        <dbReference type="ARBA" id="ARBA00022801"/>
    </source>
</evidence>
<evidence type="ECO:0000256" key="6">
    <source>
        <dbReference type="ARBA" id="ARBA00022638"/>
    </source>
</evidence>
<dbReference type="PANTHER" id="PTHR34135:SF2">
    <property type="entry name" value="LYSOZYME"/>
    <property type="match status" value="1"/>
</dbReference>
<evidence type="ECO:0000256" key="10">
    <source>
        <dbReference type="ARBA" id="ARBA00055588"/>
    </source>
</evidence>
<dbReference type="Proteomes" id="UP000007322">
    <property type="component" value="Chromosome 3"/>
</dbReference>
<dbReference type="PROSITE" id="PS00953">
    <property type="entry name" value="GLYCOSYL_HYDROL_F25_1"/>
    <property type="match status" value="1"/>
</dbReference>
<dbReference type="SMR" id="G2QCJ9"/>
<evidence type="ECO:0000256" key="4">
    <source>
        <dbReference type="ARBA" id="ARBA00022525"/>
    </source>
</evidence>
<dbReference type="GO" id="GO:0016998">
    <property type="term" value="P:cell wall macromolecule catabolic process"/>
    <property type="evidence" value="ECO:0007669"/>
    <property type="project" value="InterPro"/>
</dbReference>
<evidence type="ECO:0000313" key="13">
    <source>
        <dbReference type="EMBL" id="AEO57322.1"/>
    </source>
</evidence>
<sequence>MKSALVATIAAFAAGVQAAVQGFDISHYQPSVDFAAAYKSGARFVIIKATEGTSYIDPKFSSHYTGATKAGFIRGAYHFAHPGQSSGEAQADYFLAHGGGWTSDGITLPGMLDLEAYNAGQCWGLSTSAMVAWIKAFSDRYHSRTGVYPLLYTNPSWWKACTGNSNAFVNTNPLVLARYASSPGEIPGGWPYQTIWQNSDSYAYGGDSDIFNGDLDGLKRLAKGP</sequence>
<keyword evidence="5" id="KW-0929">Antimicrobial</keyword>
<keyword evidence="6" id="KW-0081">Bacteriolytic enzyme</keyword>
<dbReference type="EMBL" id="CP003004">
    <property type="protein sequence ID" value="AEO57322.1"/>
    <property type="molecule type" value="Genomic_DNA"/>
</dbReference>
<dbReference type="GO" id="GO:0031640">
    <property type="term" value="P:killing of cells of another organism"/>
    <property type="evidence" value="ECO:0007669"/>
    <property type="project" value="UniProtKB-KW"/>
</dbReference>
<gene>
    <name evidence="13" type="ORF">MYCTH_107866</name>
</gene>
<evidence type="ECO:0000256" key="11">
    <source>
        <dbReference type="RuleBase" id="RU361176"/>
    </source>
</evidence>
<dbReference type="InterPro" id="IPR002053">
    <property type="entry name" value="Glyco_hydro_25"/>
</dbReference>
<dbReference type="GO" id="GO:0003796">
    <property type="term" value="F:lysozyme activity"/>
    <property type="evidence" value="ECO:0007669"/>
    <property type="project" value="UniProtKB-EC"/>
</dbReference>
<keyword evidence="9 11" id="KW-0326">Glycosidase</keyword>
<dbReference type="GeneID" id="11509851"/>
<feature type="chain" id="PRO_5003436163" description="Lysozyme" evidence="12">
    <location>
        <begin position="19"/>
        <end position="225"/>
    </location>
</feature>
<dbReference type="OMA" id="TSWWTQC"/>
<dbReference type="GO" id="GO:0009253">
    <property type="term" value="P:peptidoglycan catabolic process"/>
    <property type="evidence" value="ECO:0007669"/>
    <property type="project" value="InterPro"/>
</dbReference>
<comment type="function">
    <text evidence="10">This enzyme has both lysozyme (acetylmuramidase) and diacetylmuramidase activities.</text>
</comment>
<dbReference type="GO" id="GO:0005576">
    <property type="term" value="C:extracellular region"/>
    <property type="evidence" value="ECO:0007669"/>
    <property type="project" value="UniProtKB-SubCell"/>
</dbReference>
<dbReference type="InterPro" id="IPR017853">
    <property type="entry name" value="GH"/>
</dbReference>
<dbReference type="AlphaFoldDB" id="G2QCJ9"/>
<evidence type="ECO:0000256" key="8">
    <source>
        <dbReference type="ARBA" id="ARBA00023157"/>
    </source>
</evidence>
<dbReference type="InterPro" id="IPR008270">
    <property type="entry name" value="Glyco_hydro_25_AS"/>
</dbReference>
<dbReference type="KEGG" id="mtm:MYCTH_107866"/>
<dbReference type="InParanoid" id="G2QCJ9"/>
<evidence type="ECO:0000256" key="5">
    <source>
        <dbReference type="ARBA" id="ARBA00022529"/>
    </source>
</evidence>
<dbReference type="PANTHER" id="PTHR34135">
    <property type="entry name" value="LYSOZYME"/>
    <property type="match status" value="1"/>
</dbReference>